<feature type="compositionally biased region" description="Polar residues" evidence="1">
    <location>
        <begin position="710"/>
        <end position="722"/>
    </location>
</feature>
<dbReference type="GeneID" id="59336311"/>
<organism evidence="2 3">
    <name type="scientific">Letharia lupina</name>
    <dbReference type="NCBI Taxonomy" id="560253"/>
    <lineage>
        <taxon>Eukaryota</taxon>
        <taxon>Fungi</taxon>
        <taxon>Dikarya</taxon>
        <taxon>Ascomycota</taxon>
        <taxon>Pezizomycotina</taxon>
        <taxon>Lecanoromycetes</taxon>
        <taxon>OSLEUM clade</taxon>
        <taxon>Lecanoromycetidae</taxon>
        <taxon>Lecanorales</taxon>
        <taxon>Lecanorineae</taxon>
        <taxon>Parmeliaceae</taxon>
        <taxon>Letharia</taxon>
    </lineage>
</organism>
<dbReference type="Proteomes" id="UP000593566">
    <property type="component" value="Unassembled WGS sequence"/>
</dbReference>
<feature type="compositionally biased region" description="Basic and acidic residues" evidence="1">
    <location>
        <begin position="800"/>
        <end position="815"/>
    </location>
</feature>
<evidence type="ECO:0000256" key="1">
    <source>
        <dbReference type="SAM" id="MobiDB-lite"/>
    </source>
</evidence>
<feature type="compositionally biased region" description="Polar residues" evidence="1">
    <location>
        <begin position="17"/>
        <end position="26"/>
    </location>
</feature>
<sequence>MARTIHTARPNPPTPVSDPTRSAPSVSRLHTTFVEVRVHTAKCDSCDRHNKLTLYRCTECGQHVCSLCWRKSGDGTHVFGGGLHDVPGLDANHLVEDDDAESERGYKKGGRTYARRRVQVISDDEDDDVTMLEPARTTENAEVNDASRQDGKEITVIMNDDHHEDHEDDLPRLWPVVASGELPVLTPVVPAANTTASESVTRATQRDPHIYRGEGDSEHQRIVRVYDSLGRQTMSSRYAFVGDQETSLQAPRPAPPLMAHQQAAELAPDQIRPAIYRPRPGADVDKQAARNQLAFANSRLTNRQAPRPDKAPISHEQAVHPAPRTAQASISPQHAHTAANVDRVAVRSQQILRLTQQAQAYANAKQMEARNGQALSSHQNTRPAADRDQVAAHNQQAFISNQLSSSGATYVEQMIAARDRQQAYLSRQQANHPTPGPAQTWVSYRGATNTPRFPAQAFLSQQHAALLTSRQAQHRIATQDHANGPSGGVQVREHSPEILEAADTLLFYAGVDQTPGVRLRSEQDEDGVSRLVSAAGQLEKASSARSKPHSSSKTFAGGSGAAGTHSNSSRGPAWKPSRRITDADSAKARLDKHRARLAGLHSPAGTQNTFSDRPVSIRGHPSYPHPALQSDPGRMLADSSAAQFHKSSFRGAQSHPGPRLPMSEHAATYLNQWNSGRAAMSSSSSSTAVDVPATRLNHTHSPVSALHPRSTISVQGITATGRSSEEAAEASTQALSAPTSVSGGLNDVDVVMGSPDVEIFEYEESRRSETRAPENNAWTVGMVRDAEKARARAAGPTSELHAEGKSEKHPRDEKKGHRKTNKEHKASGDVDFIDARKRNSKDKHSEQTDDDDSDIEITYWNKLDSNKTAENHRDTNAEAKGPKPANIIKKGVSHIQKPAPKGQKGKTTVHRNSLELRRM</sequence>
<proteinExistence type="predicted"/>
<dbReference type="EMBL" id="JACCJB010000004">
    <property type="protein sequence ID" value="KAF6228184.1"/>
    <property type="molecule type" value="Genomic_DNA"/>
</dbReference>
<feature type="compositionally biased region" description="Basic and acidic residues" evidence="1">
    <location>
        <begin position="823"/>
        <end position="847"/>
    </location>
</feature>
<feature type="region of interest" description="Disordered" evidence="1">
    <location>
        <begin position="296"/>
        <end position="336"/>
    </location>
</feature>
<feature type="compositionally biased region" description="Polar residues" evidence="1">
    <location>
        <begin position="732"/>
        <end position="743"/>
    </location>
</feature>
<comment type="caution">
    <text evidence="2">The sequence shown here is derived from an EMBL/GenBank/DDBJ whole genome shotgun (WGS) entry which is preliminary data.</text>
</comment>
<feature type="compositionally biased region" description="Low complexity" evidence="1">
    <location>
        <begin position="540"/>
        <end position="553"/>
    </location>
</feature>
<feature type="region of interest" description="Disordered" evidence="1">
    <location>
        <begin position="536"/>
        <end position="586"/>
    </location>
</feature>
<evidence type="ECO:0000313" key="2">
    <source>
        <dbReference type="EMBL" id="KAF6228184.1"/>
    </source>
</evidence>
<dbReference type="RefSeq" id="XP_037156118.1">
    <property type="nucleotide sequence ID" value="XM_037298782.1"/>
</dbReference>
<feature type="region of interest" description="Disordered" evidence="1">
    <location>
        <begin position="639"/>
        <end position="662"/>
    </location>
</feature>
<evidence type="ECO:0000313" key="3">
    <source>
        <dbReference type="Proteomes" id="UP000593566"/>
    </source>
</evidence>
<feature type="compositionally biased region" description="Basic and acidic residues" evidence="1">
    <location>
        <begin position="864"/>
        <end position="881"/>
    </location>
</feature>
<accession>A0A8H6FHN7</accession>
<gene>
    <name evidence="2" type="ORF">HO133_007914</name>
</gene>
<keyword evidence="3" id="KW-1185">Reference proteome</keyword>
<protein>
    <submittedName>
        <fullName evidence="2">Uncharacterized protein</fullName>
    </submittedName>
</protein>
<dbReference type="AlphaFoldDB" id="A0A8H6FHN7"/>
<feature type="region of interest" description="Disordered" evidence="1">
    <location>
        <begin position="1"/>
        <end position="26"/>
    </location>
</feature>
<name>A0A8H6FHN7_9LECA</name>
<reference evidence="2 3" key="1">
    <citation type="journal article" date="2020" name="Genomics">
        <title>Complete, high-quality genomes from long-read metagenomic sequencing of two wolf lichen thalli reveals enigmatic genome architecture.</title>
        <authorList>
            <person name="McKenzie S.K."/>
            <person name="Walston R.F."/>
            <person name="Allen J.L."/>
        </authorList>
    </citation>
    <scope>NUCLEOTIDE SEQUENCE [LARGE SCALE GENOMIC DNA]</scope>
    <source>
        <strain evidence="2">WasteWater1</strain>
    </source>
</reference>
<feature type="region of interest" description="Disordered" evidence="1">
    <location>
        <begin position="787"/>
        <end position="919"/>
    </location>
</feature>
<feature type="region of interest" description="Disordered" evidence="1">
    <location>
        <begin position="700"/>
        <end position="748"/>
    </location>
</feature>